<proteinExistence type="predicted"/>
<sequence>MFHLWGSGVEVSVGEVSPGDDVDEVTVVEDEEGVDVSEVLVGLFPDPTHAAESTTMERRRIRRKRLIHSPSRV</sequence>
<name>A0A218P2U8_THECE</name>
<protein>
    <submittedName>
        <fullName evidence="1">Uncharacterized protein</fullName>
    </submittedName>
</protein>
<reference evidence="1 2" key="1">
    <citation type="submission" date="2016-03" db="EMBL/GenBank/DDBJ databases">
        <title>Complete genome sequence of Thermococcus celer.</title>
        <authorList>
            <person name="Oger P.M."/>
        </authorList>
    </citation>
    <scope>NUCLEOTIDE SEQUENCE [LARGE SCALE GENOMIC DNA]</scope>
    <source>
        <strain evidence="1 2">Vu 13</strain>
    </source>
</reference>
<dbReference type="EMBL" id="CP014854">
    <property type="protein sequence ID" value="ASI99255.1"/>
    <property type="molecule type" value="Genomic_DNA"/>
</dbReference>
<dbReference type="Proteomes" id="UP000197156">
    <property type="component" value="Chromosome"/>
</dbReference>
<evidence type="ECO:0000313" key="1">
    <source>
        <dbReference type="EMBL" id="ASI99255.1"/>
    </source>
</evidence>
<keyword evidence="2" id="KW-1185">Reference proteome</keyword>
<accession>A0A218P2U8</accession>
<organism evidence="1 2">
    <name type="scientific">Thermococcus celer Vu 13 = JCM 8558</name>
    <dbReference type="NCBI Taxonomy" id="1293037"/>
    <lineage>
        <taxon>Archaea</taxon>
        <taxon>Methanobacteriati</taxon>
        <taxon>Methanobacteriota</taxon>
        <taxon>Thermococci</taxon>
        <taxon>Thermococcales</taxon>
        <taxon>Thermococcaceae</taxon>
        <taxon>Thermococcus</taxon>
    </lineage>
</organism>
<evidence type="ECO:0000313" key="2">
    <source>
        <dbReference type="Proteomes" id="UP000197156"/>
    </source>
</evidence>
<dbReference type="KEGG" id="tce:A3L02_06610"/>
<gene>
    <name evidence="1" type="ORF">A3L02_06610</name>
</gene>
<dbReference type="AlphaFoldDB" id="A0A218P2U8"/>